<dbReference type="EMBL" id="AP028910">
    <property type="protein sequence ID" value="BES89888.1"/>
    <property type="molecule type" value="Genomic_DNA"/>
</dbReference>
<keyword evidence="2" id="KW-1185">Reference proteome</keyword>
<evidence type="ECO:0000313" key="2">
    <source>
        <dbReference type="Proteomes" id="UP001307889"/>
    </source>
</evidence>
<reference evidence="1 2" key="1">
    <citation type="submission" date="2023-09" db="EMBL/GenBank/DDBJ databases">
        <title>Nesidiocoris tenuis whole genome shotgun sequence.</title>
        <authorList>
            <person name="Shibata T."/>
            <person name="Shimoda M."/>
            <person name="Kobayashi T."/>
            <person name="Uehara T."/>
        </authorList>
    </citation>
    <scope>NUCLEOTIDE SEQUENCE [LARGE SCALE GENOMIC DNA]</scope>
    <source>
        <strain evidence="1 2">Japan</strain>
    </source>
</reference>
<dbReference type="Proteomes" id="UP001307889">
    <property type="component" value="Chromosome 2"/>
</dbReference>
<sequence>MSSEPKANKELSEFANRHLNSLMGHWNKMQHEQIAVSAVLAQIAKIDHRARRLAFTTSGLSILWPTQTTQKKAVS</sequence>
<accession>A0ABN7AD33</accession>
<protein>
    <submittedName>
        <fullName evidence="1">Uncharacterized protein</fullName>
    </submittedName>
</protein>
<name>A0ABN7AD33_9HEMI</name>
<gene>
    <name evidence="1" type="ORF">NTJ_02695</name>
</gene>
<organism evidence="1 2">
    <name type="scientific">Nesidiocoris tenuis</name>
    <dbReference type="NCBI Taxonomy" id="355587"/>
    <lineage>
        <taxon>Eukaryota</taxon>
        <taxon>Metazoa</taxon>
        <taxon>Ecdysozoa</taxon>
        <taxon>Arthropoda</taxon>
        <taxon>Hexapoda</taxon>
        <taxon>Insecta</taxon>
        <taxon>Pterygota</taxon>
        <taxon>Neoptera</taxon>
        <taxon>Paraneoptera</taxon>
        <taxon>Hemiptera</taxon>
        <taxon>Heteroptera</taxon>
        <taxon>Panheteroptera</taxon>
        <taxon>Cimicomorpha</taxon>
        <taxon>Miridae</taxon>
        <taxon>Dicyphina</taxon>
        <taxon>Nesidiocoris</taxon>
    </lineage>
</organism>
<proteinExistence type="predicted"/>
<evidence type="ECO:0000313" key="1">
    <source>
        <dbReference type="EMBL" id="BES89888.1"/>
    </source>
</evidence>